<dbReference type="EC" id="2.7.13.3" evidence="2"/>
<dbReference type="PROSITE" id="PS50112">
    <property type="entry name" value="PAS"/>
    <property type="match status" value="2"/>
</dbReference>
<dbReference type="SMART" id="SM00387">
    <property type="entry name" value="HATPase_c"/>
    <property type="match status" value="1"/>
</dbReference>
<gene>
    <name evidence="8" type="ORF">AVDCRST_MAG89-4932</name>
</gene>
<dbReference type="InterPro" id="IPR000014">
    <property type="entry name" value="PAS"/>
</dbReference>
<dbReference type="InterPro" id="IPR035965">
    <property type="entry name" value="PAS-like_dom_sf"/>
</dbReference>
<dbReference type="SMART" id="SM00091">
    <property type="entry name" value="PAS"/>
    <property type="match status" value="2"/>
</dbReference>
<dbReference type="Gene3D" id="3.30.565.10">
    <property type="entry name" value="Histidine kinase-like ATPase, C-terminal domain"/>
    <property type="match status" value="1"/>
</dbReference>
<evidence type="ECO:0000313" key="8">
    <source>
        <dbReference type="EMBL" id="CAA9375075.1"/>
    </source>
</evidence>
<dbReference type="Gene3D" id="3.30.450.20">
    <property type="entry name" value="PAS domain"/>
    <property type="match status" value="2"/>
</dbReference>
<dbReference type="Pfam" id="PF08448">
    <property type="entry name" value="PAS_4"/>
    <property type="match status" value="1"/>
</dbReference>
<dbReference type="SUPFAM" id="SSF47384">
    <property type="entry name" value="Homodimeric domain of signal transducing histidine kinase"/>
    <property type="match status" value="1"/>
</dbReference>
<dbReference type="PROSITE" id="PS50109">
    <property type="entry name" value="HIS_KIN"/>
    <property type="match status" value="1"/>
</dbReference>
<keyword evidence="5" id="KW-0418">Kinase</keyword>
<keyword evidence="3" id="KW-0597">Phosphoprotein</keyword>
<dbReference type="InterPro" id="IPR036890">
    <property type="entry name" value="HATPase_C_sf"/>
</dbReference>
<dbReference type="SUPFAM" id="SSF55785">
    <property type="entry name" value="PYP-like sensor domain (PAS domain)"/>
    <property type="match status" value="2"/>
</dbReference>
<protein>
    <recommendedName>
        <fullName evidence="2">histidine kinase</fullName>
        <ecNumber evidence="2">2.7.13.3</ecNumber>
    </recommendedName>
</protein>
<dbReference type="InterPro" id="IPR004358">
    <property type="entry name" value="Sig_transdc_His_kin-like_C"/>
</dbReference>
<dbReference type="SUPFAM" id="SSF55874">
    <property type="entry name" value="ATPase domain of HSP90 chaperone/DNA topoisomerase II/histidine kinase"/>
    <property type="match status" value="1"/>
</dbReference>
<dbReference type="InterPro" id="IPR005467">
    <property type="entry name" value="His_kinase_dom"/>
</dbReference>
<feature type="domain" description="PAS" evidence="7">
    <location>
        <begin position="118"/>
        <end position="162"/>
    </location>
</feature>
<dbReference type="Gene3D" id="1.10.287.130">
    <property type="match status" value="1"/>
</dbReference>
<dbReference type="NCBIfam" id="TIGR00229">
    <property type="entry name" value="sensory_box"/>
    <property type="match status" value="2"/>
</dbReference>
<feature type="domain" description="Histidine kinase" evidence="6">
    <location>
        <begin position="256"/>
        <end position="476"/>
    </location>
</feature>
<dbReference type="InterPro" id="IPR013656">
    <property type="entry name" value="PAS_4"/>
</dbReference>
<dbReference type="GO" id="GO:0000155">
    <property type="term" value="F:phosphorelay sensor kinase activity"/>
    <property type="evidence" value="ECO:0007669"/>
    <property type="project" value="InterPro"/>
</dbReference>
<dbReference type="PANTHER" id="PTHR43047">
    <property type="entry name" value="TWO-COMPONENT HISTIDINE PROTEIN KINASE"/>
    <property type="match status" value="1"/>
</dbReference>
<accession>A0A6J4N1D2</accession>
<evidence type="ECO:0000256" key="1">
    <source>
        <dbReference type="ARBA" id="ARBA00000085"/>
    </source>
</evidence>
<keyword evidence="4" id="KW-0808">Transferase</keyword>
<dbReference type="SMART" id="SM00388">
    <property type="entry name" value="HisKA"/>
    <property type="match status" value="1"/>
</dbReference>
<feature type="domain" description="PAS" evidence="7">
    <location>
        <begin position="5"/>
        <end position="75"/>
    </location>
</feature>
<comment type="catalytic activity">
    <reaction evidence="1">
        <text>ATP + protein L-histidine = ADP + protein N-phospho-L-histidine.</text>
        <dbReference type="EC" id="2.7.13.3"/>
    </reaction>
</comment>
<evidence type="ECO:0000256" key="3">
    <source>
        <dbReference type="ARBA" id="ARBA00022553"/>
    </source>
</evidence>
<dbReference type="CDD" id="cd00130">
    <property type="entry name" value="PAS"/>
    <property type="match status" value="2"/>
</dbReference>
<evidence type="ECO:0000259" key="7">
    <source>
        <dbReference type="PROSITE" id="PS50112"/>
    </source>
</evidence>
<dbReference type="Pfam" id="PF00512">
    <property type="entry name" value="HisKA"/>
    <property type="match status" value="1"/>
</dbReference>
<dbReference type="CDD" id="cd00082">
    <property type="entry name" value="HisKA"/>
    <property type="match status" value="1"/>
</dbReference>
<dbReference type="Pfam" id="PF00989">
    <property type="entry name" value="PAS"/>
    <property type="match status" value="1"/>
</dbReference>
<organism evidence="8">
    <name type="scientific">uncultured Gemmatimonadota bacterium</name>
    <dbReference type="NCBI Taxonomy" id="203437"/>
    <lineage>
        <taxon>Bacteria</taxon>
        <taxon>Pseudomonadati</taxon>
        <taxon>Gemmatimonadota</taxon>
        <taxon>environmental samples</taxon>
    </lineage>
</organism>
<dbReference type="InterPro" id="IPR003661">
    <property type="entry name" value="HisK_dim/P_dom"/>
</dbReference>
<dbReference type="InterPro" id="IPR013767">
    <property type="entry name" value="PAS_fold"/>
</dbReference>
<dbReference type="EMBL" id="CADCTV010001039">
    <property type="protein sequence ID" value="CAA9375075.1"/>
    <property type="molecule type" value="Genomic_DNA"/>
</dbReference>
<dbReference type="InterPro" id="IPR003594">
    <property type="entry name" value="HATPase_dom"/>
</dbReference>
<evidence type="ECO:0000256" key="5">
    <source>
        <dbReference type="ARBA" id="ARBA00022777"/>
    </source>
</evidence>
<dbReference type="AlphaFoldDB" id="A0A6J4N1D2"/>
<sequence>MSQSLERSAHAALEALAEGFCMADADHRVTYWNAAAERLFGVPRRDALGREVWELLPADGASELHERLARADGAGAMLHLTLLSDRELFARHLAVHASPLESGGLALHFRDATAEQRLATQYEQLLESIRDGFIAVDREWRITYVNRAAEALLSVRRSRAAGVDVWPLLPKEPRAVVNAIRWTMREREPRHLEAIHPRGKLYRGRRFDVWTHPLPDGGVSILFEDVTDRLAKEVELARLAAEAEEASRAKSRFFAAVSHELRTPLNAIVGYTHLLATNTYGNVPAGAVRASERAGVCAEHLSRLVDDVLLLTTVEIDKLPVFAATVSLAPFLESVLPHLRQQAEAKRLELQVDVPHGLPPIDTDPERLRQIITALLSNAIKFTPRGAVSLRARMAGEGRWLEISVRDTGPGIDPDDRERIFGPFEQVGGEARTDSATRGTGLGLTIARQLARKLGGDITVGGTFGEGAEFVVRLPA</sequence>
<evidence type="ECO:0000259" key="6">
    <source>
        <dbReference type="PROSITE" id="PS50109"/>
    </source>
</evidence>
<name>A0A6J4N1D2_9BACT</name>
<dbReference type="GO" id="GO:0006355">
    <property type="term" value="P:regulation of DNA-templated transcription"/>
    <property type="evidence" value="ECO:0007669"/>
    <property type="project" value="InterPro"/>
</dbReference>
<dbReference type="CDD" id="cd16922">
    <property type="entry name" value="HATPase_EvgS-ArcB-TorS-like"/>
    <property type="match status" value="1"/>
</dbReference>
<dbReference type="PRINTS" id="PR00344">
    <property type="entry name" value="BCTRLSENSOR"/>
</dbReference>
<evidence type="ECO:0000256" key="2">
    <source>
        <dbReference type="ARBA" id="ARBA00012438"/>
    </source>
</evidence>
<evidence type="ECO:0000256" key="4">
    <source>
        <dbReference type="ARBA" id="ARBA00022679"/>
    </source>
</evidence>
<dbReference type="InterPro" id="IPR036097">
    <property type="entry name" value="HisK_dim/P_sf"/>
</dbReference>
<dbReference type="Pfam" id="PF02518">
    <property type="entry name" value="HATPase_c"/>
    <property type="match status" value="1"/>
</dbReference>
<reference evidence="8" key="1">
    <citation type="submission" date="2020-02" db="EMBL/GenBank/DDBJ databases">
        <authorList>
            <person name="Meier V. D."/>
        </authorList>
    </citation>
    <scope>NUCLEOTIDE SEQUENCE</scope>
    <source>
        <strain evidence="8">AVDCRST_MAG89</strain>
    </source>
</reference>
<proteinExistence type="predicted"/>